<evidence type="ECO:0000256" key="1">
    <source>
        <dbReference type="SAM" id="MobiDB-lite"/>
    </source>
</evidence>
<comment type="caution">
    <text evidence="6">The sequence shown here is derived from an EMBL/GenBank/DDBJ whole genome shotgun (WGS) entry which is preliminary data.</text>
</comment>
<reference evidence="6 7" key="1">
    <citation type="submission" date="2017-07" db="EMBL/GenBank/DDBJ databases">
        <title>blaIMP-27 on transferable plasmids in Proteus mirabilis and Providencia rettgeri.</title>
        <authorList>
            <person name="Potter R."/>
        </authorList>
    </citation>
    <scope>NUCLEOTIDE SEQUENCE [LARGE SCALE GENOMIC DNA]</scope>
    <source>
        <strain evidence="6 7">PR1</strain>
    </source>
</reference>
<gene>
    <name evidence="6" type="ORF">CHI95_06070</name>
</gene>
<evidence type="ECO:0000313" key="6">
    <source>
        <dbReference type="EMBL" id="OZS75455.1"/>
    </source>
</evidence>
<dbReference type="InterPro" id="IPR024463">
    <property type="entry name" value="Transposase_TnpC_homeodom"/>
</dbReference>
<dbReference type="InterPro" id="IPR039552">
    <property type="entry name" value="IS66_C"/>
</dbReference>
<sequence>MTDLPDDIDQLKAMLLELHQQNEAKDKLLAAKQEEVAELKTKIELLIEQLNLSKSKRFSSQSEKIPKGTFNEAEQQKSTAKSDDDKKKTGRKPFPKELEREVHKHELNAPYCDCCDEPLHQCGVETSEELKIIPQKVSVIRHERTKYACRQCEKTQTETKIITAPKPASMIPKSLGSADAFAAVVTAKYVDALPLYRQVDILNRSGIDISRATLANWCVQLGSKVQVIIDAMKSELLKEKLICADETTVQVLREEDKKAQSKSYMWVYRSGEFVNNPVVIYDYQASRRAECVQDFLGGYSGYLLSDGYSAYDKLEDVTQAACMAHVRRKFTDAQKASPSKKAGKPEKALNFISKLYGIEKKAKGLDAKSRHQLRQEEAKPILDEFKQWLDSQNVLPKGLLGKAITYTQNQWPKLLTYLEDGDISIDNNVTERDIRPFTTGRKNWMFSTSVGGAKASANLYSLVMTCRANDMNPYYYFQHLFTELPKRSPKDDVSDLMPWNVEISEVE</sequence>
<dbReference type="Proteomes" id="UP000216001">
    <property type="component" value="Unassembled WGS sequence"/>
</dbReference>
<organism evidence="6 7">
    <name type="scientific">Providencia rettgeri</name>
    <dbReference type="NCBI Taxonomy" id="587"/>
    <lineage>
        <taxon>Bacteria</taxon>
        <taxon>Pseudomonadati</taxon>
        <taxon>Pseudomonadota</taxon>
        <taxon>Gammaproteobacteria</taxon>
        <taxon>Enterobacterales</taxon>
        <taxon>Morganellaceae</taxon>
        <taxon>Providencia</taxon>
    </lineage>
</organism>
<dbReference type="STRING" id="587.RB151_009350"/>
<dbReference type="InterPro" id="IPR052344">
    <property type="entry name" value="Transposase-related"/>
</dbReference>
<dbReference type="NCBIfam" id="NF033517">
    <property type="entry name" value="transpos_IS66"/>
    <property type="match status" value="1"/>
</dbReference>
<name>A0A264VVZ3_PRORE</name>
<feature type="domain" description="Transposase TnpC homeodomain" evidence="4">
    <location>
        <begin position="46"/>
        <end position="101"/>
    </location>
</feature>
<dbReference type="Pfam" id="PF13005">
    <property type="entry name" value="zf-IS66"/>
    <property type="match status" value="1"/>
</dbReference>
<evidence type="ECO:0000313" key="7">
    <source>
        <dbReference type="Proteomes" id="UP000216001"/>
    </source>
</evidence>
<dbReference type="AlphaFoldDB" id="A0A264VVZ3"/>
<feature type="domain" description="Transposase IS66 C-terminal" evidence="5">
    <location>
        <begin position="461"/>
        <end position="499"/>
    </location>
</feature>
<dbReference type="RefSeq" id="WP_094961086.1">
    <property type="nucleotide sequence ID" value="NZ_NOWC01000005.1"/>
</dbReference>
<feature type="domain" description="Transposase IS66 central" evidence="2">
    <location>
        <begin position="175"/>
        <end position="454"/>
    </location>
</feature>
<accession>A0A264VVZ3</accession>
<proteinExistence type="predicted"/>
<evidence type="ECO:0000259" key="4">
    <source>
        <dbReference type="Pfam" id="PF13007"/>
    </source>
</evidence>
<protein>
    <submittedName>
        <fullName evidence="6">IS66 family transposase</fullName>
    </submittedName>
</protein>
<dbReference type="Pfam" id="PF13817">
    <property type="entry name" value="DDE_Tnp_IS66_C"/>
    <property type="match status" value="1"/>
</dbReference>
<dbReference type="InterPro" id="IPR004291">
    <property type="entry name" value="Transposase_IS66_central"/>
</dbReference>
<dbReference type="Pfam" id="PF13007">
    <property type="entry name" value="LZ_Tnp_IS66"/>
    <property type="match status" value="1"/>
</dbReference>
<evidence type="ECO:0000259" key="2">
    <source>
        <dbReference type="Pfam" id="PF03050"/>
    </source>
</evidence>
<feature type="region of interest" description="Disordered" evidence="1">
    <location>
        <begin position="55"/>
        <end position="100"/>
    </location>
</feature>
<feature type="domain" description="Transposase IS66 zinc-finger binding" evidence="3">
    <location>
        <begin position="111"/>
        <end position="153"/>
    </location>
</feature>
<dbReference type="InterPro" id="IPR024474">
    <property type="entry name" value="Znf_dom_IS66"/>
</dbReference>
<dbReference type="EMBL" id="NOWC01000005">
    <property type="protein sequence ID" value="OZS75455.1"/>
    <property type="molecule type" value="Genomic_DNA"/>
</dbReference>
<dbReference type="Pfam" id="PF03050">
    <property type="entry name" value="DDE_Tnp_IS66"/>
    <property type="match status" value="1"/>
</dbReference>
<dbReference type="PANTHER" id="PTHR33678">
    <property type="entry name" value="BLL1576 PROTEIN"/>
    <property type="match status" value="1"/>
</dbReference>
<evidence type="ECO:0000259" key="5">
    <source>
        <dbReference type="Pfam" id="PF13817"/>
    </source>
</evidence>
<evidence type="ECO:0000259" key="3">
    <source>
        <dbReference type="Pfam" id="PF13005"/>
    </source>
</evidence>